<accession>E1QPZ3</accession>
<protein>
    <submittedName>
        <fullName evidence="2">Uncharacterized protein</fullName>
    </submittedName>
</protein>
<keyword evidence="1" id="KW-1133">Transmembrane helix</keyword>
<dbReference type="RefSeq" id="WP_013337278.1">
    <property type="nucleotide sequence ID" value="NC_014537.1"/>
</dbReference>
<dbReference type="AlphaFoldDB" id="E1QPZ3"/>
<dbReference type="KEGG" id="vdi:Vdis_2185"/>
<dbReference type="STRING" id="572478.Vdis_2185"/>
<feature type="transmembrane region" description="Helical" evidence="1">
    <location>
        <begin position="71"/>
        <end position="92"/>
    </location>
</feature>
<proteinExistence type="predicted"/>
<evidence type="ECO:0000256" key="1">
    <source>
        <dbReference type="SAM" id="Phobius"/>
    </source>
</evidence>
<organism evidence="2 3">
    <name type="scientific">Vulcanisaeta distributa (strain DSM 14429 / JCM 11212 / NBRC 100878 / IC-017)</name>
    <dbReference type="NCBI Taxonomy" id="572478"/>
    <lineage>
        <taxon>Archaea</taxon>
        <taxon>Thermoproteota</taxon>
        <taxon>Thermoprotei</taxon>
        <taxon>Thermoproteales</taxon>
        <taxon>Thermoproteaceae</taxon>
        <taxon>Vulcanisaeta</taxon>
    </lineage>
</organism>
<dbReference type="EMBL" id="CP002100">
    <property type="protein sequence ID" value="ADN51553.1"/>
    <property type="molecule type" value="Genomic_DNA"/>
</dbReference>
<dbReference type="HOGENOM" id="CLU_1599109_0_0_2"/>
<reference evidence="3" key="2">
    <citation type="journal article" date="2010" name="Stand. Genomic Sci.">
        <title>Complete genome sequence of Vulcanisaeta distributa type strain (IC-017T).</title>
        <authorList>
            <person name="Mavromatis K."/>
            <person name="Sikorski J."/>
            <person name="Pabst E."/>
            <person name="Teshima H."/>
            <person name="Lapidus A."/>
            <person name="Lucas S."/>
            <person name="Nolan M."/>
            <person name="Glavina Del Rio T."/>
            <person name="Cheng J."/>
            <person name="Bruce D."/>
            <person name="Goodwin L."/>
            <person name="Pitluck S."/>
            <person name="Liolios K."/>
            <person name="Ivanova N."/>
            <person name="Mikhailova N."/>
            <person name="Pati A."/>
            <person name="Chen A."/>
            <person name="Palaniappan K."/>
            <person name="Land M."/>
            <person name="Hauser L."/>
            <person name="Chang Y."/>
            <person name="Jeffries C."/>
            <person name="Rohde M."/>
            <person name="Spring S."/>
            <person name="Goker M."/>
            <person name="Wirth R."/>
            <person name="Woyke T."/>
            <person name="Bristow J."/>
            <person name="Eisen J."/>
            <person name="Markowitz V."/>
            <person name="Hugenholtz P."/>
            <person name="Klenk H."/>
            <person name="Kyrpides N."/>
        </authorList>
    </citation>
    <scope>NUCLEOTIDE SEQUENCE [LARGE SCALE GENOMIC DNA]</scope>
    <source>
        <strain evidence="3">DSM 14429 / JCM 11212 / NBRC 100878 / IC-017</strain>
    </source>
</reference>
<dbReference type="OrthoDB" id="27660at2157"/>
<sequence>MGSGSALSNREDVKARVRRGFILGIIITALFLPLGLSHFGEAFALEFRAYGYVVYRSGEVIHVGYLPLYLYMWRVSSLLFLAWIITYIAYIIKPSIVLDSSGVIYGISYVITHYIYLFTIGAPVIVYPLTYVLITVGKPLLYLDWGQVIALITIWRYYSIHRLMRG</sequence>
<feature type="transmembrane region" description="Helical" evidence="1">
    <location>
        <begin position="113"/>
        <end position="134"/>
    </location>
</feature>
<keyword evidence="3" id="KW-1185">Reference proteome</keyword>
<name>E1QPZ3_VULDI</name>
<gene>
    <name evidence="2" type="ordered locus">Vdis_2185</name>
</gene>
<dbReference type="GeneID" id="9753138"/>
<feature type="transmembrane region" description="Helical" evidence="1">
    <location>
        <begin position="140"/>
        <end position="158"/>
    </location>
</feature>
<keyword evidence="1" id="KW-0472">Membrane</keyword>
<evidence type="ECO:0000313" key="2">
    <source>
        <dbReference type="EMBL" id="ADN51553.1"/>
    </source>
</evidence>
<reference evidence="2 3" key="1">
    <citation type="journal article" date="2010" name="Stand. Genomic Sci.">
        <title>Complete genome sequence of Vulcanisaeta distributa type strain (IC-017).</title>
        <authorList>
            <person name="Mavromatis K."/>
            <person name="Sikorski J."/>
            <person name="Pabst E."/>
            <person name="Teshima H."/>
            <person name="Lapidus A."/>
            <person name="Lucas S."/>
            <person name="Nolan M."/>
            <person name="Glavina Del Rio T."/>
            <person name="Cheng J.F."/>
            <person name="Bruce D."/>
            <person name="Goodwin L."/>
            <person name="Pitluck S."/>
            <person name="Liolios K."/>
            <person name="Ivanova N."/>
            <person name="Mikhailova N."/>
            <person name="Pati A."/>
            <person name="Chen A."/>
            <person name="Palaniappan K."/>
            <person name="Land M."/>
            <person name="Hauser L."/>
            <person name="Chang Y.J."/>
            <person name="Jeffries C.D."/>
            <person name="Rohde M."/>
            <person name="Spring S."/>
            <person name="Goker M."/>
            <person name="Wirth R."/>
            <person name="Woyke T."/>
            <person name="Bristow J."/>
            <person name="Eisen J.A."/>
            <person name="Markowitz V."/>
            <person name="Hugenholtz P."/>
            <person name="Klenk H.P."/>
            <person name="Kyrpides N.C."/>
        </authorList>
    </citation>
    <scope>NUCLEOTIDE SEQUENCE [LARGE SCALE GENOMIC DNA]</scope>
    <source>
        <strain evidence="3">DSM 14429 / JCM 11212 / NBRC 100878 / IC-017</strain>
    </source>
</reference>
<dbReference type="eggNOG" id="arCOG05532">
    <property type="taxonomic scope" value="Archaea"/>
</dbReference>
<feature type="transmembrane region" description="Helical" evidence="1">
    <location>
        <begin position="21"/>
        <end position="40"/>
    </location>
</feature>
<evidence type="ECO:0000313" key="3">
    <source>
        <dbReference type="Proteomes" id="UP000006681"/>
    </source>
</evidence>
<dbReference type="Proteomes" id="UP000006681">
    <property type="component" value="Chromosome"/>
</dbReference>
<keyword evidence="1" id="KW-0812">Transmembrane</keyword>